<evidence type="ECO:0000256" key="3">
    <source>
        <dbReference type="ARBA" id="ARBA00023125"/>
    </source>
</evidence>
<dbReference type="Pfam" id="PF00072">
    <property type="entry name" value="Response_reg"/>
    <property type="match status" value="1"/>
</dbReference>
<dbReference type="Proteomes" id="UP001479520">
    <property type="component" value="Chromosome"/>
</dbReference>
<keyword evidence="1 5" id="KW-0597">Phosphoprotein</keyword>
<dbReference type="InterPro" id="IPR039420">
    <property type="entry name" value="WalR-like"/>
</dbReference>
<evidence type="ECO:0000256" key="5">
    <source>
        <dbReference type="PROSITE-ProRule" id="PRU00169"/>
    </source>
</evidence>
<dbReference type="Gene3D" id="3.40.50.2300">
    <property type="match status" value="1"/>
</dbReference>
<keyword evidence="2" id="KW-0805">Transcription regulation</keyword>
<evidence type="ECO:0000256" key="1">
    <source>
        <dbReference type="ARBA" id="ARBA00022553"/>
    </source>
</evidence>
<dbReference type="EMBL" id="CP151406">
    <property type="protein sequence ID" value="WZJ22289.1"/>
    <property type="molecule type" value="Genomic_DNA"/>
</dbReference>
<evidence type="ECO:0000313" key="9">
    <source>
        <dbReference type="Proteomes" id="UP001479520"/>
    </source>
</evidence>
<dbReference type="PRINTS" id="PR00038">
    <property type="entry name" value="HTHLUXR"/>
</dbReference>
<dbReference type="SUPFAM" id="SSF52172">
    <property type="entry name" value="CheY-like"/>
    <property type="match status" value="1"/>
</dbReference>
<evidence type="ECO:0000259" key="7">
    <source>
        <dbReference type="PROSITE" id="PS50110"/>
    </source>
</evidence>
<evidence type="ECO:0000259" key="6">
    <source>
        <dbReference type="PROSITE" id="PS50043"/>
    </source>
</evidence>
<dbReference type="CDD" id="cd06170">
    <property type="entry name" value="LuxR_C_like"/>
    <property type="match status" value="1"/>
</dbReference>
<dbReference type="InterPro" id="IPR000792">
    <property type="entry name" value="Tscrpt_reg_LuxR_C"/>
</dbReference>
<keyword evidence="9" id="KW-1185">Reference proteome</keyword>
<dbReference type="Pfam" id="PF00196">
    <property type="entry name" value="GerE"/>
    <property type="match status" value="1"/>
</dbReference>
<dbReference type="InterPro" id="IPR058245">
    <property type="entry name" value="NreC/VraR/RcsB-like_REC"/>
</dbReference>
<dbReference type="SMART" id="SM00421">
    <property type="entry name" value="HTH_LUXR"/>
    <property type="match status" value="1"/>
</dbReference>
<feature type="domain" description="Response regulatory" evidence="7">
    <location>
        <begin position="5"/>
        <end position="121"/>
    </location>
</feature>
<dbReference type="InterPro" id="IPR001789">
    <property type="entry name" value="Sig_transdc_resp-reg_receiver"/>
</dbReference>
<accession>A0ABZ2XLG8</accession>
<dbReference type="CDD" id="cd17535">
    <property type="entry name" value="REC_NarL-like"/>
    <property type="match status" value="1"/>
</dbReference>
<evidence type="ECO:0000256" key="4">
    <source>
        <dbReference type="ARBA" id="ARBA00023163"/>
    </source>
</evidence>
<dbReference type="PANTHER" id="PTHR43214">
    <property type="entry name" value="TWO-COMPONENT RESPONSE REGULATOR"/>
    <property type="match status" value="1"/>
</dbReference>
<organism evidence="8 9">
    <name type="scientific">Azonexus hydrophilus</name>
    <dbReference type="NCBI Taxonomy" id="418702"/>
    <lineage>
        <taxon>Bacteria</taxon>
        <taxon>Pseudomonadati</taxon>
        <taxon>Pseudomonadota</taxon>
        <taxon>Betaproteobacteria</taxon>
        <taxon>Rhodocyclales</taxon>
        <taxon>Azonexaceae</taxon>
        <taxon>Azonexus</taxon>
    </lineage>
</organism>
<proteinExistence type="predicted"/>
<dbReference type="PROSITE" id="PS50110">
    <property type="entry name" value="RESPONSE_REGULATORY"/>
    <property type="match status" value="1"/>
</dbReference>
<dbReference type="SMART" id="SM00448">
    <property type="entry name" value="REC"/>
    <property type="match status" value="1"/>
</dbReference>
<dbReference type="SUPFAM" id="SSF46894">
    <property type="entry name" value="C-terminal effector domain of the bipartite response regulators"/>
    <property type="match status" value="1"/>
</dbReference>
<evidence type="ECO:0000256" key="2">
    <source>
        <dbReference type="ARBA" id="ARBA00023015"/>
    </source>
</evidence>
<feature type="domain" description="HTH luxR-type" evidence="6">
    <location>
        <begin position="148"/>
        <end position="213"/>
    </location>
</feature>
<reference evidence="8 9" key="1">
    <citation type="submission" date="2024-04" db="EMBL/GenBank/DDBJ databases">
        <title>Dissimilatory iodate-reducing microorganisms contribute to the enrichment of iodine in groundwater.</title>
        <authorList>
            <person name="Jiang Z."/>
        </authorList>
    </citation>
    <scope>NUCLEOTIDE SEQUENCE [LARGE SCALE GENOMIC DNA]</scope>
    <source>
        <strain evidence="8 9">NCP973</strain>
    </source>
</reference>
<dbReference type="PROSITE" id="PS00622">
    <property type="entry name" value="HTH_LUXR_1"/>
    <property type="match status" value="1"/>
</dbReference>
<keyword evidence="3" id="KW-0238">DNA-binding</keyword>
<name>A0ABZ2XLG8_9RHOO</name>
<feature type="modified residue" description="4-aspartylphosphate" evidence="5">
    <location>
        <position position="56"/>
    </location>
</feature>
<gene>
    <name evidence="8" type="ORF">AADV58_03805</name>
</gene>
<dbReference type="RefSeq" id="WP_028994814.1">
    <property type="nucleotide sequence ID" value="NZ_CP151406.1"/>
</dbReference>
<dbReference type="InterPro" id="IPR016032">
    <property type="entry name" value="Sig_transdc_resp-reg_C-effctor"/>
</dbReference>
<protein>
    <submittedName>
        <fullName evidence="8">Response regulator transcription factor</fullName>
    </submittedName>
</protein>
<keyword evidence="4" id="KW-0804">Transcription</keyword>
<dbReference type="PROSITE" id="PS50043">
    <property type="entry name" value="HTH_LUXR_2"/>
    <property type="match status" value="1"/>
</dbReference>
<dbReference type="PANTHER" id="PTHR43214:SF41">
    <property type="entry name" value="NITRATE_NITRITE RESPONSE REGULATOR PROTEIN NARP"/>
    <property type="match status" value="1"/>
</dbReference>
<evidence type="ECO:0000313" key="8">
    <source>
        <dbReference type="EMBL" id="WZJ22289.1"/>
    </source>
</evidence>
<sequence length="215" mass="23465">MNKLSLLIIDDHTLFRSGIIALLRRYEEFVLLGETGDPMAGVKLAKSLDPDVILLDLHMPGISGVEVLKILAAEKIRAQVLMLTVSEDGEDLIDALCAGARGYLLKNIDTEALVAAIRQAAHGETVVCPEMSSKLVEGVRNPGRKAAKGEDENPLSPREREILSHIARGDSNKEIAQLLNLADSTVKIHVQNIFKKLNITSRVQAAVYAIDHGFR</sequence>
<dbReference type="InterPro" id="IPR011006">
    <property type="entry name" value="CheY-like_superfamily"/>
</dbReference>